<evidence type="ECO:0000256" key="4">
    <source>
        <dbReference type="ARBA" id="ARBA00022927"/>
    </source>
</evidence>
<organism evidence="9 10">
    <name type="scientific">Hyunsoonleella flava</name>
    <dbReference type="NCBI Taxonomy" id="2527939"/>
    <lineage>
        <taxon>Bacteria</taxon>
        <taxon>Pseudomonadati</taxon>
        <taxon>Bacteroidota</taxon>
        <taxon>Flavobacteriia</taxon>
        <taxon>Flavobacteriales</taxon>
        <taxon>Flavobacteriaceae</taxon>
    </lineage>
</organism>
<dbReference type="InterPro" id="IPR054384">
    <property type="entry name" value="SecDF_P1_head"/>
</dbReference>
<dbReference type="GO" id="GO:0005886">
    <property type="term" value="C:plasma membrane"/>
    <property type="evidence" value="ECO:0007669"/>
    <property type="project" value="TreeGrafter"/>
</dbReference>
<keyword evidence="1" id="KW-0813">Transport</keyword>
<evidence type="ECO:0000256" key="2">
    <source>
        <dbReference type="ARBA" id="ARBA00022475"/>
    </source>
</evidence>
<keyword evidence="10" id="KW-1185">Reference proteome</keyword>
<dbReference type="EMBL" id="SIRT01000019">
    <property type="protein sequence ID" value="TBM98871.1"/>
    <property type="molecule type" value="Genomic_DNA"/>
</dbReference>
<name>A0A4Q9FA33_9FLAO</name>
<evidence type="ECO:0000259" key="8">
    <source>
        <dbReference type="Pfam" id="PF22599"/>
    </source>
</evidence>
<dbReference type="PANTHER" id="PTHR30081:SF1">
    <property type="entry name" value="PROTEIN TRANSLOCASE SUBUNIT SECD"/>
    <property type="match status" value="1"/>
</dbReference>
<evidence type="ECO:0000256" key="3">
    <source>
        <dbReference type="ARBA" id="ARBA00022692"/>
    </source>
</evidence>
<dbReference type="Pfam" id="PF22599">
    <property type="entry name" value="SecDF_P1_head"/>
    <property type="match status" value="1"/>
</dbReference>
<keyword evidence="7" id="KW-0472">Membrane</keyword>
<reference evidence="9 10" key="1">
    <citation type="submission" date="2019-02" db="EMBL/GenBank/DDBJ databases">
        <title>Hyunsoonleella sp., isolated from marine sediment.</title>
        <authorList>
            <person name="Liu B.-T."/>
        </authorList>
    </citation>
    <scope>NUCLEOTIDE SEQUENCE [LARGE SCALE GENOMIC DNA]</scope>
    <source>
        <strain evidence="9 10">T58</strain>
    </source>
</reference>
<dbReference type="OrthoDB" id="1162158at2"/>
<protein>
    <recommendedName>
        <fullName evidence="8">SecDF P1 head subdomain domain-containing protein</fullName>
    </recommendedName>
</protein>
<keyword evidence="6" id="KW-0811">Translocation</keyword>
<dbReference type="GO" id="GO:0015031">
    <property type="term" value="P:protein transport"/>
    <property type="evidence" value="ECO:0007669"/>
    <property type="project" value="UniProtKB-KW"/>
</dbReference>
<evidence type="ECO:0000256" key="5">
    <source>
        <dbReference type="ARBA" id="ARBA00022989"/>
    </source>
</evidence>
<feature type="domain" description="SecDF P1 head subdomain" evidence="8">
    <location>
        <begin position="196"/>
        <end position="293"/>
    </location>
</feature>
<dbReference type="PANTHER" id="PTHR30081">
    <property type="entry name" value="PROTEIN-EXPORT MEMBRANE PROTEIN SEC"/>
    <property type="match status" value="1"/>
</dbReference>
<proteinExistence type="predicted"/>
<evidence type="ECO:0000256" key="6">
    <source>
        <dbReference type="ARBA" id="ARBA00023010"/>
    </source>
</evidence>
<sequence length="309" mass="34706">MRNIYLLVSLFLICSCVFKPKQEFRFVYGFENQSDISNIELKKTIDVIKNRLAHFGVENTVNRFGENQLEVIIKANELNIERVDELISNEGKLELWHMYKGEAFFEYTSELLSNINETNKGDRIDIKSNFEIHPGYQGGPIIFNAKVKDTGAIMDLINSKDSRLDLPNEYKNVKFLWGIPDESGSIPLYAAKSNSENKPPLTGEVIINASQSFGYTDRPEVSIQMNEEGALIWERMTEKAYREATSIAITLNDLVYSAPGVTAGPITGGKSSISGDFTIEEAQNLAIILTSGKIIPKLKLLEQTIVPNR</sequence>
<dbReference type="Gene3D" id="3.30.70.3220">
    <property type="match status" value="1"/>
</dbReference>
<evidence type="ECO:0000313" key="10">
    <source>
        <dbReference type="Proteomes" id="UP000291142"/>
    </source>
</evidence>
<dbReference type="Gene3D" id="3.30.1360.200">
    <property type="match status" value="1"/>
</dbReference>
<gene>
    <name evidence="9" type="ORF">EYD45_16215</name>
</gene>
<evidence type="ECO:0000256" key="7">
    <source>
        <dbReference type="ARBA" id="ARBA00023136"/>
    </source>
</evidence>
<comment type="caution">
    <text evidence="9">The sequence shown here is derived from an EMBL/GenBank/DDBJ whole genome shotgun (WGS) entry which is preliminary data.</text>
</comment>
<dbReference type="AlphaFoldDB" id="A0A4Q9FA33"/>
<keyword evidence="5" id="KW-1133">Transmembrane helix</keyword>
<evidence type="ECO:0000256" key="1">
    <source>
        <dbReference type="ARBA" id="ARBA00022448"/>
    </source>
</evidence>
<dbReference type="RefSeq" id="WP_130965717.1">
    <property type="nucleotide sequence ID" value="NZ_SIRT01000019.1"/>
</dbReference>
<evidence type="ECO:0000313" key="9">
    <source>
        <dbReference type="EMBL" id="TBM98871.1"/>
    </source>
</evidence>
<keyword evidence="4" id="KW-0653">Protein transport</keyword>
<accession>A0A4Q9FA33</accession>
<keyword evidence="3" id="KW-0812">Transmembrane</keyword>
<keyword evidence="2" id="KW-1003">Cell membrane</keyword>
<dbReference type="InterPro" id="IPR022813">
    <property type="entry name" value="SecD/SecF_arch_bac"/>
</dbReference>
<dbReference type="Proteomes" id="UP000291142">
    <property type="component" value="Unassembled WGS sequence"/>
</dbReference>
<dbReference type="PROSITE" id="PS51257">
    <property type="entry name" value="PROKAR_LIPOPROTEIN"/>
    <property type="match status" value="1"/>
</dbReference>